<dbReference type="SUPFAM" id="SSF54675">
    <property type="entry name" value="Nicotinate/Quinolinate PRTase N-terminal domain-like"/>
    <property type="match status" value="1"/>
</dbReference>
<dbReference type="Pfam" id="PF01729">
    <property type="entry name" value="QRPTase_C"/>
    <property type="match status" value="1"/>
</dbReference>
<comment type="caution">
    <text evidence="9">The sequence shown here is derived from an EMBL/GenBank/DDBJ whole genome shotgun (WGS) entry which is preliminary data.</text>
</comment>
<evidence type="ECO:0000256" key="5">
    <source>
        <dbReference type="ARBA" id="ARBA00022679"/>
    </source>
</evidence>
<dbReference type="EC" id="2.4.2.19" evidence="6"/>
<dbReference type="NCBIfam" id="TIGR00078">
    <property type="entry name" value="nadC"/>
    <property type="match status" value="1"/>
</dbReference>
<dbReference type="PIRSF" id="PIRSF006250">
    <property type="entry name" value="NadC_ModD"/>
    <property type="match status" value="1"/>
</dbReference>
<keyword evidence="5 6" id="KW-0808">Transferase</keyword>
<dbReference type="InterPro" id="IPR037128">
    <property type="entry name" value="Quinolinate_PRibosylTase_N_sf"/>
</dbReference>
<comment type="similarity">
    <text evidence="2 6">Belongs to the NadC/ModD family.</text>
</comment>
<comment type="pathway">
    <text evidence="1 6">Cofactor biosynthesis; NAD(+) biosynthesis; nicotinate D-ribonucleotide from quinolinate: step 1/1.</text>
</comment>
<dbReference type="InterPro" id="IPR013785">
    <property type="entry name" value="Aldolase_TIM"/>
</dbReference>
<dbReference type="InterPro" id="IPR002638">
    <property type="entry name" value="Quinolinate_PRibosylTrfase_C"/>
</dbReference>
<evidence type="ECO:0000259" key="7">
    <source>
        <dbReference type="Pfam" id="PF01729"/>
    </source>
</evidence>
<sequence>MLSSEMKKQLEQFLKQDIGNGDVTSAVLPKQKCNAKIIAKESCTVAGLEEAKFLFNSKGVKAKPLFKDGSKVKNRATVMRLHGLNKGILSVERTALNVIGRMSEVATICNEAKKLSKEATIALTRKTMPGFNLFDKKAASLSGIWPHRTNLSSFVLLKDNHVPFFKSPCDAVLAARKKQPGMKVEVEVENLKQALLAAKARPSIIMLDNMPPKKAAAAIKKLRKVFSGKIELSGGINMKNLSTYAKAKPDIISMGSLTYATRWRDFSLKVSR</sequence>
<dbReference type="Pfam" id="PF02749">
    <property type="entry name" value="QRPTase_N"/>
    <property type="match status" value="1"/>
</dbReference>
<evidence type="ECO:0000256" key="3">
    <source>
        <dbReference type="ARBA" id="ARBA00022642"/>
    </source>
</evidence>
<name>A0A938YTP9_9ARCH</name>
<comment type="catalytic activity">
    <reaction evidence="6">
        <text>nicotinate beta-D-ribonucleotide + CO2 + diphosphate = quinolinate + 5-phospho-alpha-D-ribose 1-diphosphate + 2 H(+)</text>
        <dbReference type="Rhea" id="RHEA:12733"/>
        <dbReference type="ChEBI" id="CHEBI:15378"/>
        <dbReference type="ChEBI" id="CHEBI:16526"/>
        <dbReference type="ChEBI" id="CHEBI:29959"/>
        <dbReference type="ChEBI" id="CHEBI:33019"/>
        <dbReference type="ChEBI" id="CHEBI:57502"/>
        <dbReference type="ChEBI" id="CHEBI:58017"/>
        <dbReference type="EC" id="2.4.2.19"/>
    </reaction>
</comment>
<gene>
    <name evidence="9" type="primary">nadC</name>
    <name evidence="9" type="ORF">JW744_00725</name>
</gene>
<evidence type="ECO:0000313" key="9">
    <source>
        <dbReference type="EMBL" id="MBN2066974.1"/>
    </source>
</evidence>
<dbReference type="EMBL" id="JAFGDB010000013">
    <property type="protein sequence ID" value="MBN2066974.1"/>
    <property type="molecule type" value="Genomic_DNA"/>
</dbReference>
<dbReference type="InterPro" id="IPR036068">
    <property type="entry name" value="Nicotinate_pribotase-like_C"/>
</dbReference>
<dbReference type="Proteomes" id="UP000809243">
    <property type="component" value="Unassembled WGS sequence"/>
</dbReference>
<dbReference type="CDD" id="cd01568">
    <property type="entry name" value="QPRTase_NadC"/>
    <property type="match status" value="1"/>
</dbReference>
<dbReference type="Gene3D" id="3.20.20.70">
    <property type="entry name" value="Aldolase class I"/>
    <property type="match status" value="1"/>
</dbReference>
<protein>
    <recommendedName>
        <fullName evidence="6">Nicotinate-nucleotide pyrophosphorylase [carboxylating]</fullName>
        <ecNumber evidence="6">2.4.2.19</ecNumber>
    </recommendedName>
    <alternativeName>
        <fullName evidence="6">Quinolinate phosphoribosyltransferase [decarboxylating]</fullName>
    </alternativeName>
</protein>
<dbReference type="Gene3D" id="3.90.1170.20">
    <property type="entry name" value="Quinolinate phosphoribosyl transferase, N-terminal domain"/>
    <property type="match status" value="1"/>
</dbReference>
<accession>A0A938YTP9</accession>
<dbReference type="InterPro" id="IPR027277">
    <property type="entry name" value="NadC/ModD"/>
</dbReference>
<evidence type="ECO:0000313" key="10">
    <source>
        <dbReference type="Proteomes" id="UP000809243"/>
    </source>
</evidence>
<feature type="domain" description="Quinolinate phosphoribosyl transferase N-terminal" evidence="8">
    <location>
        <begin position="22"/>
        <end position="103"/>
    </location>
</feature>
<keyword evidence="4 6" id="KW-0328">Glycosyltransferase</keyword>
<feature type="domain" description="Quinolinate phosphoribosyl transferase C-terminal" evidence="7">
    <location>
        <begin position="106"/>
        <end position="269"/>
    </location>
</feature>
<dbReference type="AlphaFoldDB" id="A0A938YTP9"/>
<dbReference type="GO" id="GO:0005737">
    <property type="term" value="C:cytoplasm"/>
    <property type="evidence" value="ECO:0007669"/>
    <property type="project" value="TreeGrafter"/>
</dbReference>
<dbReference type="GO" id="GO:0009435">
    <property type="term" value="P:NAD+ biosynthetic process"/>
    <property type="evidence" value="ECO:0007669"/>
    <property type="project" value="InterPro"/>
</dbReference>
<dbReference type="InterPro" id="IPR004393">
    <property type="entry name" value="NadC"/>
</dbReference>
<proteinExistence type="inferred from homology"/>
<evidence type="ECO:0000256" key="2">
    <source>
        <dbReference type="ARBA" id="ARBA00009400"/>
    </source>
</evidence>
<dbReference type="PANTHER" id="PTHR32179:SF3">
    <property type="entry name" value="NICOTINATE-NUCLEOTIDE PYROPHOSPHORYLASE [CARBOXYLATING]"/>
    <property type="match status" value="1"/>
</dbReference>
<dbReference type="InterPro" id="IPR022412">
    <property type="entry name" value="Quinolinate_PRibosylTrfase_N"/>
</dbReference>
<keyword evidence="3 6" id="KW-0662">Pyridine nucleotide biosynthesis</keyword>
<evidence type="ECO:0000256" key="4">
    <source>
        <dbReference type="ARBA" id="ARBA00022676"/>
    </source>
</evidence>
<dbReference type="GO" id="GO:0034213">
    <property type="term" value="P:quinolinate catabolic process"/>
    <property type="evidence" value="ECO:0007669"/>
    <property type="project" value="TreeGrafter"/>
</dbReference>
<reference evidence="9" key="1">
    <citation type="submission" date="2021-01" db="EMBL/GenBank/DDBJ databases">
        <title>Active Sulfur Cycling in an Early Earth Analoge.</title>
        <authorList>
            <person name="Hahn C.R."/>
            <person name="Youssef N.H."/>
            <person name="Elshahed M."/>
        </authorList>
    </citation>
    <scope>NUCLEOTIDE SEQUENCE</scope>
    <source>
        <strain evidence="9">Zod_Metabat.1151</strain>
    </source>
</reference>
<dbReference type="SUPFAM" id="SSF51690">
    <property type="entry name" value="Nicotinate/Quinolinate PRTase C-terminal domain-like"/>
    <property type="match status" value="1"/>
</dbReference>
<evidence type="ECO:0000256" key="6">
    <source>
        <dbReference type="PIRNR" id="PIRNR006250"/>
    </source>
</evidence>
<evidence type="ECO:0000259" key="8">
    <source>
        <dbReference type="Pfam" id="PF02749"/>
    </source>
</evidence>
<comment type="function">
    <text evidence="6">Involved in the catabolism of quinolinic acid (QA).</text>
</comment>
<evidence type="ECO:0000256" key="1">
    <source>
        <dbReference type="ARBA" id="ARBA00004893"/>
    </source>
</evidence>
<comment type="subunit">
    <text evidence="6">Hexamer formed by 3 homodimers.</text>
</comment>
<organism evidence="9 10">
    <name type="scientific">Candidatus Iainarchaeum sp</name>
    <dbReference type="NCBI Taxonomy" id="3101447"/>
    <lineage>
        <taxon>Archaea</taxon>
        <taxon>Candidatus Iainarchaeota</taxon>
        <taxon>Candidatus Iainarchaeia</taxon>
        <taxon>Candidatus Iainarchaeales</taxon>
        <taxon>Candidatus Iainarchaeaceae</taxon>
        <taxon>Candidatus Iainarchaeum</taxon>
    </lineage>
</organism>
<dbReference type="GO" id="GO:0004514">
    <property type="term" value="F:nicotinate-nucleotide diphosphorylase (carboxylating) activity"/>
    <property type="evidence" value="ECO:0007669"/>
    <property type="project" value="UniProtKB-EC"/>
</dbReference>
<dbReference type="FunFam" id="3.20.20.70:FF:000030">
    <property type="entry name" value="Nicotinate-nucleotide pyrophosphorylase, carboxylating"/>
    <property type="match status" value="1"/>
</dbReference>
<dbReference type="PANTHER" id="PTHR32179">
    <property type="entry name" value="NICOTINATE-NUCLEOTIDE PYROPHOSPHORYLASE [CARBOXYLATING]"/>
    <property type="match status" value="1"/>
</dbReference>